<dbReference type="VEuPathDB" id="PiroplasmaDB:BBOV_IV002875"/>
<organism evidence="2 3">
    <name type="scientific">Babesia bovis</name>
    <dbReference type="NCBI Taxonomy" id="5865"/>
    <lineage>
        <taxon>Eukaryota</taxon>
        <taxon>Sar</taxon>
        <taxon>Alveolata</taxon>
        <taxon>Apicomplexa</taxon>
        <taxon>Aconoidasida</taxon>
        <taxon>Piroplasmida</taxon>
        <taxon>Babesiidae</taxon>
        <taxon>Babesia</taxon>
    </lineage>
</organism>
<dbReference type="EMBL" id="AAXT01000004">
    <property type="protein sequence ID" value="EDO05884.1"/>
    <property type="molecule type" value="Genomic_DNA"/>
</dbReference>
<comment type="caution">
    <text evidence="2">The sequence shown here is derived from an EMBL/GenBank/DDBJ whole genome shotgun (WGS) entry which is preliminary data.</text>
</comment>
<evidence type="ECO:0000313" key="2">
    <source>
        <dbReference type="EMBL" id="EDO05884.1"/>
    </source>
</evidence>
<dbReference type="Proteomes" id="UP000002173">
    <property type="component" value="Unassembled WGS sequence"/>
</dbReference>
<reference evidence="3" key="2">
    <citation type="journal article" date="2020" name="Data Brief">
        <title>Transcriptome dataset of Babesia bovis life stages within vertebrate and invertebrate hosts.</title>
        <authorList>
            <person name="Ueti M.W."/>
            <person name="Johnson W.C."/>
            <person name="Kappmeyer L.S."/>
            <person name="Herndon D.R."/>
            <person name="Mousel M.R."/>
            <person name="Reif K.E."/>
            <person name="Taus N.S."/>
            <person name="Ifeonu O.O."/>
            <person name="Silva J.C."/>
            <person name="Suarez C.E."/>
            <person name="Brayton K.A."/>
        </authorList>
    </citation>
    <scope>NUCLEOTIDE SEQUENCE [LARGE SCALE GENOMIC DNA]</scope>
</reference>
<reference evidence="2 3" key="1">
    <citation type="journal article" date="2007" name="PLoS Pathog.">
        <title>Genome sequence of Babesia bovis and comparative analysis of apicomplexan hemoprotozoa.</title>
        <authorList>
            <person name="Brayton K.A."/>
            <person name="Lau A.O.T."/>
            <person name="Herndon D.R."/>
            <person name="Hannick L."/>
            <person name="Kappmeyer L.S."/>
            <person name="Berens S.J."/>
            <person name="Bidwell S.L."/>
            <person name="Brown W.C."/>
            <person name="Crabtree J."/>
            <person name="Fadrosh D."/>
            <person name="Feldblum T."/>
            <person name="Forberger H.A."/>
            <person name="Haas B.J."/>
            <person name="Howell J.M."/>
            <person name="Khouri H."/>
            <person name="Koo H."/>
            <person name="Mann D.J."/>
            <person name="Norimine J."/>
            <person name="Paulsen I.T."/>
            <person name="Radune D."/>
            <person name="Ren Q."/>
            <person name="Smith R.K. Jr."/>
            <person name="Suarez C.E."/>
            <person name="White O."/>
            <person name="Wortman J.R."/>
            <person name="Knowles D.P. Jr."/>
            <person name="McElwain T.F."/>
            <person name="Nene V.M."/>
        </authorList>
    </citation>
    <scope>NUCLEOTIDE SEQUENCE [LARGE SCALE GENOMIC DNA]</scope>
    <source>
        <strain evidence="2">T2Bo</strain>
    </source>
</reference>
<dbReference type="AlphaFoldDB" id="A7AVQ8"/>
<protein>
    <submittedName>
        <fullName evidence="2">Membrane protein, putative</fullName>
    </submittedName>
</protein>
<evidence type="ECO:0000313" key="3">
    <source>
        <dbReference type="Proteomes" id="UP000002173"/>
    </source>
</evidence>
<reference evidence="3" key="3">
    <citation type="journal article" date="2021" name="Int. J. Parasitol.">
        <title>Comparative analysis of gene expression between Babesia bovis blood stages and kinetes allowed by improved genome annotation.</title>
        <authorList>
            <person name="Ueti M.W."/>
            <person name="Johnson W.C."/>
            <person name="Kappmeyer L.S."/>
            <person name="Herndon D.R."/>
            <person name="Mousel M.R."/>
            <person name="Reif K.E."/>
            <person name="Taus N.S."/>
            <person name="Ifeonu O.O."/>
            <person name="Silva J.C."/>
            <person name="Suarez C.E."/>
            <person name="Brayton K.A."/>
        </authorList>
    </citation>
    <scope>NUCLEOTIDE SEQUENCE [LARGE SCALE GENOMIC DNA]</scope>
</reference>
<evidence type="ECO:0000256" key="1">
    <source>
        <dbReference type="SAM" id="MobiDB-lite"/>
    </source>
</evidence>
<feature type="region of interest" description="Disordered" evidence="1">
    <location>
        <begin position="132"/>
        <end position="154"/>
    </location>
</feature>
<name>A7AVQ8_BABBO</name>
<dbReference type="InParanoid" id="A7AVQ8"/>
<keyword evidence="3" id="KW-1185">Reference proteome</keyword>
<dbReference type="VEuPathDB" id="PiroplasmaDB:BBOV_IV002870"/>
<accession>A7AVQ8</accession>
<sequence>MAATTFVSCRGCNRFGVISKMIVSALALFYVASAIVYCGKIDDDDDIPRTVTLTPTAHSCPFGTLPVSKNAKRGNDKCAENKEQHLSNKRCPGKVCACGKSDIAQAEGSGLEKSASFMEVEDPIVIISDSVDEEATESNEGARPTAGKCIPREIESPDSIPASLRPRVLKYPTIEALPGYLVDLISYHFVQKRYERLLPVLPKSMIKDIMPYSRMCQIPRDLFIELSTYIIKKIDFDLGYDPALIAARYERLRYQLPASLARQIPQDGEIALHDALAYDVVRYLIKGIVKVFPDLYTDRSLTAFAGNPVAPFNRRIFFYSDMLLIGKTMERYSLKTYSDDEPRRIF</sequence>
<proteinExistence type="predicted"/>
<gene>
    <name evidence="2" type="ORF">BBOV_IV002870</name>
</gene>